<protein>
    <recommendedName>
        <fullName evidence="4">DUF4198 domain-containing protein</fullName>
    </recommendedName>
</protein>
<dbReference type="RefSeq" id="WP_084352984.1">
    <property type="nucleotide sequence ID" value="NZ_FWYD01000006.1"/>
</dbReference>
<gene>
    <name evidence="2" type="ORF">SAMN06295998_10687</name>
</gene>
<evidence type="ECO:0000313" key="3">
    <source>
        <dbReference type="Proteomes" id="UP000192330"/>
    </source>
</evidence>
<organism evidence="2 3">
    <name type="scientific">Primorskyibacter flagellatus</name>
    <dbReference type="NCBI Taxonomy" id="1387277"/>
    <lineage>
        <taxon>Bacteria</taxon>
        <taxon>Pseudomonadati</taxon>
        <taxon>Pseudomonadota</taxon>
        <taxon>Alphaproteobacteria</taxon>
        <taxon>Rhodobacterales</taxon>
        <taxon>Roseobacteraceae</taxon>
        <taxon>Primorskyibacter</taxon>
    </lineage>
</organism>
<reference evidence="2 3" key="1">
    <citation type="submission" date="2017-04" db="EMBL/GenBank/DDBJ databases">
        <authorList>
            <person name="Afonso C.L."/>
            <person name="Miller P.J."/>
            <person name="Scott M.A."/>
            <person name="Spackman E."/>
            <person name="Goraichik I."/>
            <person name="Dimitrov K.M."/>
            <person name="Suarez D.L."/>
            <person name="Swayne D.E."/>
        </authorList>
    </citation>
    <scope>NUCLEOTIDE SEQUENCE [LARGE SCALE GENOMIC DNA]</scope>
    <source>
        <strain evidence="2 3">CGMCC 1.12644</strain>
    </source>
</reference>
<proteinExistence type="predicted"/>
<dbReference type="OrthoDB" id="581894at2"/>
<dbReference type="AlphaFoldDB" id="A0A1W2C7B5"/>
<evidence type="ECO:0008006" key="4">
    <source>
        <dbReference type="Google" id="ProtNLM"/>
    </source>
</evidence>
<dbReference type="Proteomes" id="UP000192330">
    <property type="component" value="Unassembled WGS sequence"/>
</dbReference>
<evidence type="ECO:0000256" key="1">
    <source>
        <dbReference type="SAM" id="SignalP"/>
    </source>
</evidence>
<evidence type="ECO:0000313" key="2">
    <source>
        <dbReference type="EMBL" id="SMC80894.1"/>
    </source>
</evidence>
<feature type="chain" id="PRO_5012031884" description="DUF4198 domain-containing protein" evidence="1">
    <location>
        <begin position="18"/>
        <end position="265"/>
    </location>
</feature>
<accession>A0A1W2C7B5</accession>
<keyword evidence="1" id="KW-0732">Signal</keyword>
<keyword evidence="3" id="KW-1185">Reference proteome</keyword>
<sequence length="265" mass="29638">MRALALIAALFPVAASAHEFWISPLEYQIAVDAPLVADIRVGENFEGSAFSYLPMRFRRFDLAMGDDLAEVPGRAGDRPAMTMPAPQEGLAVVIHETTDYLLTYKEWAKFESFTTHKDFAWAMDRHRERGLPEAGFRERYSRYGKSLIAVGRGVGQDREVGLLTEIVAQANPYTDDLSRGFPVKVLYEGALRTDTQVELFDKAPDGTVTSSLYRTDEEGLAIFPVSPGHTYLVDSVVMRPLDPEAEDDPVWESLWASLTFRVPDD</sequence>
<feature type="signal peptide" evidence="1">
    <location>
        <begin position="1"/>
        <end position="17"/>
    </location>
</feature>
<dbReference type="Pfam" id="PF10670">
    <property type="entry name" value="DUF4198"/>
    <property type="match status" value="1"/>
</dbReference>
<dbReference type="EMBL" id="FWYD01000006">
    <property type="protein sequence ID" value="SMC80894.1"/>
    <property type="molecule type" value="Genomic_DNA"/>
</dbReference>
<dbReference type="InterPro" id="IPR019613">
    <property type="entry name" value="DUF4198"/>
</dbReference>
<dbReference type="STRING" id="1387277.SAMN06295998_10687"/>
<name>A0A1W2C7B5_9RHOB</name>